<evidence type="ECO:0000313" key="2">
    <source>
        <dbReference type="EMBL" id="ABR16878.1"/>
    </source>
</evidence>
<protein>
    <recommendedName>
        <fullName evidence="3">Transmembrane protein</fullName>
    </recommendedName>
</protein>
<sequence length="57" mass="6464">MGNKTAVVVFVTVVGLAVGGIVFVHRQQQEERRSMRVGLLRDQERFLKSNQNPPQQD</sequence>
<name>B8LMJ8_PICSI</name>
<dbReference type="Pfam" id="PF15786">
    <property type="entry name" value="PET117"/>
    <property type="match status" value="1"/>
</dbReference>
<accession>B8LMJ8</accession>
<dbReference type="InterPro" id="IPR031568">
    <property type="entry name" value="Pet117"/>
</dbReference>
<evidence type="ECO:0000256" key="1">
    <source>
        <dbReference type="SAM" id="Phobius"/>
    </source>
</evidence>
<feature type="transmembrane region" description="Helical" evidence="1">
    <location>
        <begin position="6"/>
        <end position="25"/>
    </location>
</feature>
<dbReference type="AlphaFoldDB" id="B8LMJ8"/>
<keyword evidence="1" id="KW-0472">Membrane</keyword>
<organism evidence="2">
    <name type="scientific">Picea sitchensis</name>
    <name type="common">Sitka spruce</name>
    <name type="synonym">Pinus sitchensis</name>
    <dbReference type="NCBI Taxonomy" id="3332"/>
    <lineage>
        <taxon>Eukaryota</taxon>
        <taxon>Viridiplantae</taxon>
        <taxon>Streptophyta</taxon>
        <taxon>Embryophyta</taxon>
        <taxon>Tracheophyta</taxon>
        <taxon>Spermatophyta</taxon>
        <taxon>Pinopsida</taxon>
        <taxon>Pinidae</taxon>
        <taxon>Conifers I</taxon>
        <taxon>Pinales</taxon>
        <taxon>Pinaceae</taxon>
        <taxon>Picea</taxon>
    </lineage>
</organism>
<evidence type="ECO:0008006" key="3">
    <source>
        <dbReference type="Google" id="ProtNLM"/>
    </source>
</evidence>
<keyword evidence="1" id="KW-1133">Transmembrane helix</keyword>
<dbReference type="EMBL" id="EF677021">
    <property type="protein sequence ID" value="ABR16878.1"/>
    <property type="molecule type" value="mRNA"/>
</dbReference>
<keyword evidence="1" id="KW-0812">Transmembrane</keyword>
<proteinExistence type="evidence at transcript level"/>
<reference evidence="2" key="1">
    <citation type="submission" date="2007-06" db="EMBL/GenBank/DDBJ databases">
        <title>Full length cDNA sequences from Sitka Spruce (Picea sitchensis).</title>
        <authorList>
            <person name="Ralph S.G."/>
            <person name="Chun H.E."/>
            <person name="Liao N."/>
            <person name="Ali J."/>
            <person name="Reid K."/>
            <person name="Kolosova N."/>
            <person name="Cooper N."/>
            <person name="Cullis C."/>
            <person name="Jancsik S."/>
            <person name="Moore R."/>
            <person name="Mayo M."/>
            <person name="Wagner S."/>
            <person name="Holt R.A."/>
            <person name="Jones S.J.M."/>
            <person name="Marra M.A."/>
            <person name="Ritland C.E."/>
            <person name="Ritland K."/>
            <person name="Bohlmann J."/>
        </authorList>
    </citation>
    <scope>NUCLEOTIDE SEQUENCE</scope>
    <source>
        <tissue evidence="2">Green portion of the leader tissue</tissue>
    </source>
</reference>